<dbReference type="OrthoDB" id="4184144at2"/>
<evidence type="ECO:0000313" key="1">
    <source>
        <dbReference type="EMBL" id="SSA36698.1"/>
    </source>
</evidence>
<dbReference type="EMBL" id="UETB01000001">
    <property type="protein sequence ID" value="SSA36698.1"/>
    <property type="molecule type" value="Genomic_DNA"/>
</dbReference>
<reference evidence="1 2" key="1">
    <citation type="submission" date="2016-10" db="EMBL/GenBank/DDBJ databases">
        <authorList>
            <person name="Cai Z."/>
        </authorList>
    </citation>
    <scope>NUCLEOTIDE SEQUENCE [LARGE SCALE GENOMIC DNA]</scope>
    <source>
        <strain evidence="1 2">CGMCC 1.10826</strain>
    </source>
</reference>
<sequence length="164" mass="18128">MNGLDEQGLKEKLGIESWRHLSKDRFLSFVSEMPNMSTDVALKIIDQFPDFKSLVLDSLGDVHEQATNALTSNWKSQKKVHRAFAEYRAILRQELDRDGLTSEDRFRILAMLGEIIDKEAAKDSEHKAFAYKLTTTVGGAAVIGLGIAFAVLGGKSEIGGGERT</sequence>
<dbReference type="Proteomes" id="UP000250222">
    <property type="component" value="Unassembled WGS sequence"/>
</dbReference>
<accession>A0A2Y8ZZH5</accession>
<evidence type="ECO:0000313" key="2">
    <source>
        <dbReference type="Proteomes" id="UP000250222"/>
    </source>
</evidence>
<keyword evidence="2" id="KW-1185">Reference proteome</keyword>
<gene>
    <name evidence="1" type="ORF">SAMN05216184_101360</name>
</gene>
<name>A0A2Y8ZZH5_9MICO</name>
<organism evidence="1 2">
    <name type="scientific">Georgenia satyanarayanai</name>
    <dbReference type="NCBI Taxonomy" id="860221"/>
    <lineage>
        <taxon>Bacteria</taxon>
        <taxon>Bacillati</taxon>
        <taxon>Actinomycetota</taxon>
        <taxon>Actinomycetes</taxon>
        <taxon>Micrococcales</taxon>
        <taxon>Bogoriellaceae</taxon>
        <taxon>Georgenia</taxon>
    </lineage>
</organism>
<dbReference type="RefSeq" id="WP_110850858.1">
    <property type="nucleotide sequence ID" value="NZ_QKLZ01000001.1"/>
</dbReference>
<dbReference type="AlphaFoldDB" id="A0A2Y8ZZH5"/>
<proteinExistence type="predicted"/>
<protein>
    <submittedName>
        <fullName evidence="1">Uncharacterized protein</fullName>
    </submittedName>
</protein>